<dbReference type="InterPro" id="IPR029062">
    <property type="entry name" value="Class_I_gatase-like"/>
</dbReference>
<dbReference type="PANTHER" id="PTHR43235">
    <property type="entry name" value="GLUTAMINE AMIDOTRANSFERASE PB2B2.05-RELATED"/>
    <property type="match status" value="1"/>
</dbReference>
<dbReference type="PROSITE" id="PS51273">
    <property type="entry name" value="GATASE_TYPE_1"/>
    <property type="match status" value="1"/>
</dbReference>
<evidence type="ECO:0000313" key="1">
    <source>
        <dbReference type="EMBL" id="AFS78184.1"/>
    </source>
</evidence>
<reference evidence="1 2" key="1">
    <citation type="journal article" date="2012" name="PLoS ONE">
        <title>The purine-utilizing bacterium Clostridium acidurici 9a: a genome-guided metabolic reconsideration.</title>
        <authorList>
            <person name="Hartwich K."/>
            <person name="Poehlein A."/>
            <person name="Daniel R."/>
        </authorList>
    </citation>
    <scope>NUCLEOTIDE SEQUENCE [LARGE SCALE GENOMIC DNA]</scope>
    <source>
        <strain evidence="2">ATCC 7906 / DSM 604 / BCRC 14475 / CIP 104303 / KCTC 5404 / NCIMB 10678 / 9a</strain>
    </source>
</reference>
<dbReference type="InterPro" id="IPR044668">
    <property type="entry name" value="PuuD-like"/>
</dbReference>
<dbReference type="FunFam" id="3.40.50.880:FF:000030">
    <property type="entry name" value="Gamma-glutamyl-gamma-aminobutyrate hydrolase PuuD"/>
    <property type="match status" value="1"/>
</dbReference>
<dbReference type="GO" id="GO:0033969">
    <property type="term" value="F:gamma-glutamyl-gamma-aminobutyrate hydrolase activity"/>
    <property type="evidence" value="ECO:0007669"/>
    <property type="project" value="TreeGrafter"/>
</dbReference>
<dbReference type="AlphaFoldDB" id="K0AY66"/>
<proteinExistence type="predicted"/>
<dbReference type="PRINTS" id="PR00096">
    <property type="entry name" value="GATASE"/>
</dbReference>
<dbReference type="CDD" id="cd01745">
    <property type="entry name" value="GATase1_2"/>
    <property type="match status" value="1"/>
</dbReference>
<dbReference type="RefSeq" id="WP_014967321.1">
    <property type="nucleotide sequence ID" value="NC_018664.1"/>
</dbReference>
<dbReference type="PANTHER" id="PTHR43235:SF1">
    <property type="entry name" value="GLUTAMINE AMIDOTRANSFERASE PB2B2.05-RELATED"/>
    <property type="match status" value="1"/>
</dbReference>
<gene>
    <name evidence="1" type="ordered locus">Curi_c11710</name>
</gene>
<dbReference type="PATRIC" id="fig|1128398.3.peg.1181"/>
<dbReference type="eggNOG" id="COG2071">
    <property type="taxonomic scope" value="Bacteria"/>
</dbReference>
<sequence>MKKPIIGVVGSLSNESGKNIMESTERVFTSEKYVNCVEKVGGIPIVLPHINEILDIKRQIELCDGLLLCGGADIHPIYYGEEPYEKLGFVNSKEDEYQIKVTRMALNLHKPILGVCRGHQLLNVVCGGTLYQDMEQVPSKTIKHNQISKRYEPYHSIKIVKNSILEKILGNTILVNSIHHQCIKELGKGLRVIATSKDGVIEAVEMGGRDFVVGVQWHPEEMAMNNDENMLNIFKEFIDKSVKVELEYNI</sequence>
<dbReference type="KEGG" id="cad:Curi_c11710"/>
<dbReference type="SUPFAM" id="SSF52317">
    <property type="entry name" value="Class I glutamine amidotransferase-like"/>
    <property type="match status" value="1"/>
</dbReference>
<dbReference type="GO" id="GO:0006598">
    <property type="term" value="P:polyamine catabolic process"/>
    <property type="evidence" value="ECO:0007669"/>
    <property type="project" value="TreeGrafter"/>
</dbReference>
<dbReference type="STRING" id="1128398.Curi_c11710"/>
<dbReference type="Gene3D" id="3.40.50.880">
    <property type="match status" value="1"/>
</dbReference>
<dbReference type="Pfam" id="PF07722">
    <property type="entry name" value="Peptidase_C26"/>
    <property type="match status" value="1"/>
</dbReference>
<dbReference type="HOGENOM" id="CLU_030756_2_1_9"/>
<keyword evidence="1" id="KW-0315">Glutamine amidotransferase</keyword>
<name>K0AY66_GOTA9</name>
<dbReference type="Proteomes" id="UP000006094">
    <property type="component" value="Chromosome"/>
</dbReference>
<keyword evidence="2" id="KW-1185">Reference proteome</keyword>
<evidence type="ECO:0000313" key="2">
    <source>
        <dbReference type="Proteomes" id="UP000006094"/>
    </source>
</evidence>
<dbReference type="EMBL" id="CP003326">
    <property type="protein sequence ID" value="AFS78184.1"/>
    <property type="molecule type" value="Genomic_DNA"/>
</dbReference>
<dbReference type="OrthoDB" id="9813383at2"/>
<accession>K0AY66</accession>
<dbReference type="GO" id="GO:0005829">
    <property type="term" value="C:cytosol"/>
    <property type="evidence" value="ECO:0007669"/>
    <property type="project" value="TreeGrafter"/>
</dbReference>
<dbReference type="InterPro" id="IPR011697">
    <property type="entry name" value="Peptidase_C26"/>
</dbReference>
<organism evidence="1 2">
    <name type="scientific">Gottschalkia acidurici (strain ATCC 7906 / DSM 604 / BCRC 14475 / CIP 104303 / KCTC 5404 / NCIMB 10678 / 9a)</name>
    <name type="common">Clostridium acidurici</name>
    <dbReference type="NCBI Taxonomy" id="1128398"/>
    <lineage>
        <taxon>Bacteria</taxon>
        <taxon>Bacillati</taxon>
        <taxon>Bacillota</taxon>
        <taxon>Tissierellia</taxon>
        <taxon>Tissierellales</taxon>
        <taxon>Gottschalkiaceae</taxon>
        <taxon>Gottschalkia</taxon>
    </lineage>
</organism>
<protein>
    <submittedName>
        <fullName evidence="1">Glutamine amidotransferase-like protein</fullName>
    </submittedName>
</protein>